<dbReference type="AlphaFoldDB" id="A0A3L6PGL8"/>
<name>A0A3L6PGL8_PANMI</name>
<proteinExistence type="predicted"/>
<gene>
    <name evidence="1" type="ORF">C2845_PM18G05970</name>
</gene>
<dbReference type="Pfam" id="PF08224">
    <property type="entry name" value="DUF1719"/>
    <property type="match status" value="1"/>
</dbReference>
<dbReference type="SMART" id="SM01157">
    <property type="entry name" value="DUF1719"/>
    <property type="match status" value="1"/>
</dbReference>
<accession>A0A3L6PGL8</accession>
<dbReference type="EMBL" id="PQIB02000017">
    <property type="protein sequence ID" value="RLM57991.1"/>
    <property type="molecule type" value="Genomic_DNA"/>
</dbReference>
<comment type="caution">
    <text evidence="1">The sequence shown here is derived from an EMBL/GenBank/DDBJ whole genome shotgun (WGS) entry which is preliminary data.</text>
</comment>
<organism evidence="1 2">
    <name type="scientific">Panicum miliaceum</name>
    <name type="common">Proso millet</name>
    <name type="synonym">Broomcorn millet</name>
    <dbReference type="NCBI Taxonomy" id="4540"/>
    <lineage>
        <taxon>Eukaryota</taxon>
        <taxon>Viridiplantae</taxon>
        <taxon>Streptophyta</taxon>
        <taxon>Embryophyta</taxon>
        <taxon>Tracheophyta</taxon>
        <taxon>Spermatophyta</taxon>
        <taxon>Magnoliopsida</taxon>
        <taxon>Liliopsida</taxon>
        <taxon>Poales</taxon>
        <taxon>Poaceae</taxon>
        <taxon>PACMAD clade</taxon>
        <taxon>Panicoideae</taxon>
        <taxon>Panicodae</taxon>
        <taxon>Paniceae</taxon>
        <taxon>Panicinae</taxon>
        <taxon>Panicum</taxon>
        <taxon>Panicum sect. Panicum</taxon>
    </lineage>
</organism>
<sequence length="262" mass="28893">MAAAPEATTPFPPSSVLELPFLIWQRITSSVEEIKLEGWQRGAAAWGGGGGLDLGDGGDALSQLGGAGVPELGDGGSGGAAAQRAPRQCLSSSVIHIFEWYEDNGDNNFLTEVEFTCPLRRDTFFRYPFVRQLLEGKHLSYEKEKGSQWLIFNIWPVIQEGRGVEAWLGYKCFDPERLDKSFSLSLVLRIRLSESTDIVGAAIDCLRSSASLLDLMPQDAIKGDLTRLPNLQEISDKYAPPWVRFEDSHASISNYLRPDPLC</sequence>
<reference evidence="2" key="1">
    <citation type="journal article" date="2019" name="Nat. Commun.">
        <title>The genome of broomcorn millet.</title>
        <authorList>
            <person name="Zou C."/>
            <person name="Miki D."/>
            <person name="Li D."/>
            <person name="Tang Q."/>
            <person name="Xiao L."/>
            <person name="Rajput S."/>
            <person name="Deng P."/>
            <person name="Jia W."/>
            <person name="Huang R."/>
            <person name="Zhang M."/>
            <person name="Sun Y."/>
            <person name="Hu J."/>
            <person name="Fu X."/>
            <person name="Schnable P.S."/>
            <person name="Li F."/>
            <person name="Zhang H."/>
            <person name="Feng B."/>
            <person name="Zhu X."/>
            <person name="Liu R."/>
            <person name="Schnable J.C."/>
            <person name="Zhu J.-K."/>
            <person name="Zhang H."/>
        </authorList>
    </citation>
    <scope>NUCLEOTIDE SEQUENCE [LARGE SCALE GENOMIC DNA]</scope>
</reference>
<keyword evidence="2" id="KW-1185">Reference proteome</keyword>
<protein>
    <submittedName>
        <fullName evidence="1">Uncharacterized protein</fullName>
    </submittedName>
</protein>
<dbReference type="InterPro" id="IPR013181">
    <property type="entry name" value="DUF1719"/>
</dbReference>
<dbReference type="Proteomes" id="UP000275267">
    <property type="component" value="Unassembled WGS sequence"/>
</dbReference>
<evidence type="ECO:0000313" key="2">
    <source>
        <dbReference type="Proteomes" id="UP000275267"/>
    </source>
</evidence>
<dbReference type="OrthoDB" id="655353at2759"/>
<evidence type="ECO:0000313" key="1">
    <source>
        <dbReference type="EMBL" id="RLM57991.1"/>
    </source>
</evidence>